<evidence type="ECO:0000256" key="4">
    <source>
        <dbReference type="ARBA" id="ARBA00022771"/>
    </source>
</evidence>
<evidence type="ECO:0000256" key="1">
    <source>
        <dbReference type="ARBA" id="ARBA00000213"/>
    </source>
</evidence>
<evidence type="ECO:0000256" key="8">
    <source>
        <dbReference type="ARBA" id="ARBA00023125"/>
    </source>
</evidence>
<feature type="site" description="Interaction with DNA" evidence="10">
    <location>
        <position position="33"/>
    </location>
</feature>
<dbReference type="SMART" id="SM00493">
    <property type="entry name" value="TOPRIM"/>
    <property type="match status" value="1"/>
</dbReference>
<dbReference type="InterPro" id="IPR003602">
    <property type="entry name" value="Topo_IA_DNA-bd_dom"/>
</dbReference>
<dbReference type="GO" id="GO:0008270">
    <property type="term" value="F:zinc ion binding"/>
    <property type="evidence" value="ECO:0007669"/>
    <property type="project" value="UniProtKB-KW"/>
</dbReference>
<dbReference type="InterPro" id="IPR006171">
    <property type="entry name" value="TOPRIM_dom"/>
</dbReference>
<dbReference type="Gene3D" id="3.30.65.10">
    <property type="entry name" value="Bacterial Topoisomerase I, domain 1"/>
    <property type="match status" value="1"/>
</dbReference>
<dbReference type="HAMAP" id="MF_00952">
    <property type="entry name" value="Topoisom_1_prok"/>
    <property type="match status" value="1"/>
</dbReference>
<dbReference type="Gene3D" id="1.10.290.10">
    <property type="entry name" value="Topoisomerase I, domain 4"/>
    <property type="match status" value="1"/>
</dbReference>
<feature type="region of interest" description="Interaction with DNA" evidence="10">
    <location>
        <begin position="167"/>
        <end position="172"/>
    </location>
</feature>
<keyword evidence="3" id="KW-0479">Metal-binding</keyword>
<evidence type="ECO:0000256" key="10">
    <source>
        <dbReference type="HAMAP-Rule" id="MF_00952"/>
    </source>
</evidence>
<dbReference type="PANTHER" id="PTHR42785">
    <property type="entry name" value="DNA TOPOISOMERASE, TYPE IA, CORE"/>
    <property type="match status" value="1"/>
</dbReference>
<dbReference type="SUPFAM" id="SSF56712">
    <property type="entry name" value="Prokaryotic type I DNA topoisomerase"/>
    <property type="match status" value="1"/>
</dbReference>
<dbReference type="InterPro" id="IPR013498">
    <property type="entry name" value="Topo_IA_Znf"/>
</dbReference>
<dbReference type="AlphaFoldDB" id="A0A3G8LHZ9"/>
<evidence type="ECO:0000259" key="12">
    <source>
        <dbReference type="PROSITE" id="PS52039"/>
    </source>
</evidence>
<feature type="domain" description="Topo IA-type catalytic" evidence="12">
    <location>
        <begin position="130"/>
        <end position="544"/>
    </location>
</feature>
<keyword evidence="9 10" id="KW-0413">Isomerase</keyword>
<dbReference type="PRINTS" id="PR00417">
    <property type="entry name" value="PRTPISMRASEI"/>
</dbReference>
<keyword evidence="7 10" id="KW-0799">Topoisomerase</keyword>
<evidence type="ECO:0000256" key="7">
    <source>
        <dbReference type="ARBA" id="ARBA00023029"/>
    </source>
</evidence>
<dbReference type="SMART" id="SM00437">
    <property type="entry name" value="TOP1Ac"/>
    <property type="match status" value="1"/>
</dbReference>
<dbReference type="Pfam" id="PF01751">
    <property type="entry name" value="Toprim"/>
    <property type="match status" value="1"/>
</dbReference>
<dbReference type="InterPro" id="IPR013824">
    <property type="entry name" value="Topo_IA_cen_sub1"/>
</dbReference>
<comment type="subunit">
    <text evidence="10">Monomer.</text>
</comment>
<feature type="domain" description="Toprim" evidence="11">
    <location>
        <begin position="3"/>
        <end position="115"/>
    </location>
</feature>
<dbReference type="InterPro" id="IPR028612">
    <property type="entry name" value="Topoisom_1_IA"/>
</dbReference>
<dbReference type="InterPro" id="IPR003601">
    <property type="entry name" value="Topo_IA_2"/>
</dbReference>
<dbReference type="Gene3D" id="2.70.20.10">
    <property type="entry name" value="Topoisomerase I, domain 3"/>
    <property type="match status" value="1"/>
</dbReference>
<dbReference type="PANTHER" id="PTHR42785:SF1">
    <property type="entry name" value="DNA TOPOISOMERASE"/>
    <property type="match status" value="1"/>
</dbReference>
<accession>A0A3G8LHZ9</accession>
<protein>
    <recommendedName>
        <fullName evidence="10">DNA topoisomerase 1</fullName>
        <ecNumber evidence="10">5.6.2.1</ecNumber>
    </recommendedName>
    <alternativeName>
        <fullName evidence="10">DNA topoisomerase I</fullName>
    </alternativeName>
</protein>
<comment type="catalytic activity">
    <reaction evidence="1 10">
        <text>ATP-independent breakage of single-stranded DNA, followed by passage and rejoining.</text>
        <dbReference type="EC" id="5.6.2.1"/>
    </reaction>
</comment>
<dbReference type="GO" id="GO:0006265">
    <property type="term" value="P:DNA topological change"/>
    <property type="evidence" value="ECO:0007669"/>
    <property type="project" value="UniProtKB-UniRule"/>
</dbReference>
<evidence type="ECO:0000313" key="13">
    <source>
        <dbReference type="EMBL" id="AZG68977.1"/>
    </source>
</evidence>
<dbReference type="PROSITE" id="PS52039">
    <property type="entry name" value="TOPO_IA_2"/>
    <property type="match status" value="1"/>
</dbReference>
<reference evidence="13 14" key="1">
    <citation type="submission" date="2018-11" db="EMBL/GenBank/DDBJ databases">
        <title>Genome sequence of Mycoplasma struthionis sp. nov.</title>
        <authorList>
            <person name="Spergser J."/>
        </authorList>
    </citation>
    <scope>NUCLEOTIDE SEQUENCE [LARGE SCALE GENOMIC DNA]</scope>
    <source>
        <strain evidence="13 14">237IA</strain>
    </source>
</reference>
<dbReference type="OrthoDB" id="9804262at2"/>
<dbReference type="SUPFAM" id="SSF57783">
    <property type="entry name" value="Zinc beta-ribbon"/>
    <property type="match status" value="1"/>
</dbReference>
<feature type="site" description="Interaction with DNA" evidence="10">
    <location>
        <position position="141"/>
    </location>
</feature>
<dbReference type="Pfam" id="PF01396">
    <property type="entry name" value="Zn_ribbon_Top1"/>
    <property type="match status" value="1"/>
</dbReference>
<dbReference type="Proteomes" id="UP000275883">
    <property type="component" value="Chromosome"/>
</dbReference>
<comment type="similarity">
    <text evidence="2 10">Belongs to the type IA topoisomerase family.</text>
</comment>
<evidence type="ECO:0000313" key="14">
    <source>
        <dbReference type="Proteomes" id="UP000275883"/>
    </source>
</evidence>
<dbReference type="CDD" id="cd00186">
    <property type="entry name" value="TOP1Ac"/>
    <property type="match status" value="1"/>
</dbReference>
<dbReference type="GO" id="GO:0005694">
    <property type="term" value="C:chromosome"/>
    <property type="evidence" value="ECO:0007669"/>
    <property type="project" value="InterPro"/>
</dbReference>
<evidence type="ECO:0000256" key="5">
    <source>
        <dbReference type="ARBA" id="ARBA00022833"/>
    </source>
</evidence>
<dbReference type="NCBIfam" id="TIGR01051">
    <property type="entry name" value="topA_bact"/>
    <property type="match status" value="1"/>
</dbReference>
<dbReference type="InterPro" id="IPR013826">
    <property type="entry name" value="Topo_IA_cen_sub3"/>
</dbReference>
<organism evidence="13 14">
    <name type="scientific">Mycoplasma struthionis</name>
    <dbReference type="NCBI Taxonomy" id="538220"/>
    <lineage>
        <taxon>Bacteria</taxon>
        <taxon>Bacillati</taxon>
        <taxon>Mycoplasmatota</taxon>
        <taxon>Mollicutes</taxon>
        <taxon>Mycoplasmataceae</taxon>
        <taxon>Mycoplasma</taxon>
    </lineage>
</organism>
<feature type="site" description="Interaction with DNA" evidence="10">
    <location>
        <position position="140"/>
    </location>
</feature>
<evidence type="ECO:0000256" key="2">
    <source>
        <dbReference type="ARBA" id="ARBA00009446"/>
    </source>
</evidence>
<dbReference type="EC" id="5.6.2.1" evidence="10"/>
<dbReference type="GO" id="GO:0003917">
    <property type="term" value="F:DNA topoisomerase type I (single strand cut, ATP-independent) activity"/>
    <property type="evidence" value="ECO:0007669"/>
    <property type="project" value="UniProtKB-UniRule"/>
</dbReference>
<dbReference type="Pfam" id="PF01131">
    <property type="entry name" value="Topoisom_bac"/>
    <property type="match status" value="1"/>
</dbReference>
<dbReference type="InterPro" id="IPR023405">
    <property type="entry name" value="Topo_IA_core_domain"/>
</dbReference>
<feature type="active site" description="O-(5'-phospho-DNA)-tyrosine intermediate" evidence="10">
    <location>
        <position position="291"/>
    </location>
</feature>
<dbReference type="Gene3D" id="3.40.50.140">
    <property type="match status" value="1"/>
</dbReference>
<dbReference type="InterPro" id="IPR013497">
    <property type="entry name" value="Topo_IA_cen"/>
</dbReference>
<dbReference type="KEGG" id="mstr:EGN60_02425"/>
<keyword evidence="14" id="KW-1185">Reference proteome</keyword>
<proteinExistence type="inferred from homology"/>
<dbReference type="EMBL" id="CP034044">
    <property type="protein sequence ID" value="AZG68977.1"/>
    <property type="molecule type" value="Genomic_DNA"/>
</dbReference>
<dbReference type="PROSITE" id="PS50880">
    <property type="entry name" value="TOPRIM"/>
    <property type="match status" value="1"/>
</dbReference>
<keyword evidence="8 10" id="KW-0238">DNA-binding</keyword>
<dbReference type="GO" id="GO:0003677">
    <property type="term" value="F:DNA binding"/>
    <property type="evidence" value="ECO:0007669"/>
    <property type="project" value="UniProtKB-KW"/>
</dbReference>
<feature type="site" description="Interaction with DNA" evidence="10">
    <location>
        <position position="144"/>
    </location>
</feature>
<keyword evidence="5" id="KW-0862">Zinc</keyword>
<dbReference type="SMART" id="SM00436">
    <property type="entry name" value="TOP1Bc"/>
    <property type="match status" value="1"/>
</dbReference>
<evidence type="ECO:0000256" key="3">
    <source>
        <dbReference type="ARBA" id="ARBA00022723"/>
    </source>
</evidence>
<name>A0A3G8LHZ9_9MOLU</name>
<evidence type="ECO:0000256" key="9">
    <source>
        <dbReference type="ARBA" id="ARBA00023235"/>
    </source>
</evidence>
<keyword evidence="4" id="KW-0863">Zinc-finger</keyword>
<comment type="function">
    <text evidence="10">Releases the supercoiling and torsional tension of DNA, which is introduced during the DNA replication and transcription, by transiently cleaving and rejoining one strand of the DNA duplex. Introduces a single-strand break via transesterification at a target site in duplex DNA. The scissile phosphodiester is attacked by the catalytic tyrosine of the enzyme, resulting in the formation of a DNA-(5'-phosphotyrosyl)-enzyme intermediate and the expulsion of a 3'-OH DNA strand. The free DNA strand then undergoes passage around the unbroken strand, thus removing DNA supercoils. Finally, in the religation step, the DNA 3'-OH attacks the covalent intermediate to expel the active-site tyrosine and restore the DNA phosphodiester backbone.</text>
</comment>
<dbReference type="Gene3D" id="1.10.460.10">
    <property type="entry name" value="Topoisomerase I, domain 2"/>
    <property type="match status" value="1"/>
</dbReference>
<sequence>MANKVMIVESPNKVKTIQKYVGDDINVISCVGHILKMSTSGPEKLGIDFEKWEPKMVQDPTKKKIIEELKSAVKNANEVLIATDPDREGEAIANNLVNTLKIENIYKRIKYNEITAEAIDYSLKNPLKIDENLVKAQKARRMLDRIIGFKLSNLVKNKIKNSPVKPSAGRVQSIALKLVVDKEKEIEKFVPILYSKIDAKLVNGLEASFFYKKNQDFEGENTWISREKSQLIFDTLNKNKTLKVKDFKVSSRKEAAVTPFKQSILYKESKHSSETVQGSAQRLFENGLISYPRTDSTRLSDSFIQKARKYIKNTYGEEYVAKEIKGVSGAQDAHEAIRPTDVTLRPEDAKNKYDLSPVDAYTYELIYKKTLSALMNVPKREIYTYELENQGYFFRISASKVIFDGYYALTGYDNAFNLPKYKIGDVLDVEDFILSDKQTQPPARYTEGSLIKMLDDIKVGRPSTFATTVKIIKQRLFVENKNNALVPTAFGIAVLEKLIANFPTTINEEYTAIVEEQLDLISEGQANYKELMQTFWDIFNDKYLNVKDTVEVTVLAPEKLDEICPNCGSPLVYRYAKISKAKFIGCSNFPKCKFVKSAGEDQPKKRFWRFKKLSKNKAD</sequence>
<feature type="site" description="Interaction with DNA" evidence="10">
    <location>
        <position position="475"/>
    </location>
</feature>
<evidence type="ECO:0000259" key="11">
    <source>
        <dbReference type="PROSITE" id="PS50880"/>
    </source>
</evidence>
<dbReference type="InterPro" id="IPR005733">
    <property type="entry name" value="TopoI_bac-type"/>
</dbReference>
<dbReference type="InterPro" id="IPR000380">
    <property type="entry name" value="Topo_IA"/>
</dbReference>
<evidence type="ECO:0000256" key="6">
    <source>
        <dbReference type="ARBA" id="ARBA00022842"/>
    </source>
</evidence>
<gene>
    <name evidence="10 13" type="primary">topA</name>
    <name evidence="13" type="ORF">EGN60_02425</name>
</gene>
<feature type="site" description="Interaction with DNA" evidence="10">
    <location>
        <position position="293"/>
    </location>
</feature>
<keyword evidence="6" id="KW-0460">Magnesium</keyword>
<dbReference type="InterPro" id="IPR013825">
    <property type="entry name" value="Topo_IA_cen_sub2"/>
</dbReference>
<comment type="caution">
    <text evidence="10">Lacks conserved residue(s) required for the propagation of feature annotation.</text>
</comment>